<gene>
    <name evidence="4" type="ORF">AKL21_09460</name>
    <name evidence="3" type="ORF">RU96_GL000938</name>
</gene>
<dbReference type="EMBL" id="JXKG01000019">
    <property type="protein sequence ID" value="OJG14376.1"/>
    <property type="molecule type" value="Genomic_DNA"/>
</dbReference>
<dbReference type="AlphaFoldDB" id="A0A1L8R3U5"/>
<proteinExistence type="predicted"/>
<keyword evidence="1" id="KW-0175">Coiled coil</keyword>
<dbReference type="Proteomes" id="UP000182835">
    <property type="component" value="Unassembled WGS sequence"/>
</dbReference>
<feature type="coiled-coil region" evidence="1">
    <location>
        <begin position="33"/>
        <end position="70"/>
    </location>
</feature>
<keyword evidence="2" id="KW-0472">Membrane</keyword>
<reference evidence="4 6" key="2">
    <citation type="submission" date="2015-08" db="EMBL/GenBank/DDBJ databases">
        <title>Enterococcus genome sequence.</title>
        <authorList>
            <person name="Acedo J.Z."/>
            <person name="Vederas J.C."/>
        </authorList>
    </citation>
    <scope>NUCLEOTIDE SEQUENCE [LARGE SCALE GENOMIC DNA]</scope>
    <source>
        <strain evidence="4 6">49</strain>
    </source>
</reference>
<feature type="transmembrane region" description="Helical" evidence="2">
    <location>
        <begin position="6"/>
        <end position="27"/>
    </location>
</feature>
<keyword evidence="2" id="KW-0812">Transmembrane</keyword>
<keyword evidence="6" id="KW-1185">Reference proteome</keyword>
<evidence type="ECO:0000313" key="4">
    <source>
        <dbReference type="EMBL" id="PAB00378.1"/>
    </source>
</evidence>
<comment type="caution">
    <text evidence="3">The sequence shown here is derived from an EMBL/GenBank/DDBJ whole genome shotgun (WGS) entry which is preliminary data.</text>
</comment>
<dbReference type="EMBL" id="LHUG01000007">
    <property type="protein sequence ID" value="PAB00378.1"/>
    <property type="molecule type" value="Genomic_DNA"/>
</dbReference>
<evidence type="ECO:0000313" key="3">
    <source>
        <dbReference type="EMBL" id="OJG14376.1"/>
    </source>
</evidence>
<dbReference type="Proteomes" id="UP000216797">
    <property type="component" value="Unassembled WGS sequence"/>
</dbReference>
<sequence length="171" mass="19868">MIAVAVAGFLGVIVGALIVTIAFNLRIRYDERKEQKRRALELKVKEIETLNQLNKKINEILQKRSVLMEEYVSFDAFDDCYITIDDYAYLQSFAAQNNFYLPNYILEEFFKKIAQRKVILSPDETIKVGGYAYKGGRVIMEHFSDDLTQLINERKTELKRLSDNTLTYFSA</sequence>
<dbReference type="OrthoDB" id="2192989at2"/>
<evidence type="ECO:0000313" key="6">
    <source>
        <dbReference type="Proteomes" id="UP000216797"/>
    </source>
</evidence>
<accession>A0A1L8R3U5</accession>
<name>A0A1L8R3U5_9ENTE</name>
<keyword evidence="2" id="KW-1133">Transmembrane helix</keyword>
<reference evidence="3 5" key="1">
    <citation type="submission" date="2014-12" db="EMBL/GenBank/DDBJ databases">
        <title>Draft genome sequences of 29 type strains of Enterococci.</title>
        <authorList>
            <person name="Zhong Z."/>
            <person name="Sun Z."/>
            <person name="Liu W."/>
            <person name="Zhang W."/>
            <person name="Zhang H."/>
        </authorList>
    </citation>
    <scope>NUCLEOTIDE SEQUENCE [LARGE SCALE GENOMIC DNA]</scope>
    <source>
        <strain evidence="3 5">DSM 21207</strain>
    </source>
</reference>
<dbReference type="STRING" id="317010.RU96_GL000938"/>
<evidence type="ECO:0000313" key="5">
    <source>
        <dbReference type="Proteomes" id="UP000182835"/>
    </source>
</evidence>
<evidence type="ECO:0000256" key="1">
    <source>
        <dbReference type="SAM" id="Coils"/>
    </source>
</evidence>
<organism evidence="3 5">
    <name type="scientific">Enterococcus canintestini</name>
    <dbReference type="NCBI Taxonomy" id="317010"/>
    <lineage>
        <taxon>Bacteria</taxon>
        <taxon>Bacillati</taxon>
        <taxon>Bacillota</taxon>
        <taxon>Bacilli</taxon>
        <taxon>Lactobacillales</taxon>
        <taxon>Enterococcaceae</taxon>
        <taxon>Enterococcus</taxon>
    </lineage>
</organism>
<protein>
    <submittedName>
        <fullName evidence="3">Uncharacterized protein</fullName>
    </submittedName>
</protein>
<evidence type="ECO:0000256" key="2">
    <source>
        <dbReference type="SAM" id="Phobius"/>
    </source>
</evidence>